<organism evidence="1 2">
    <name type="scientific">Solemya pervernicosa gill symbiont</name>
    <dbReference type="NCBI Taxonomy" id="642797"/>
    <lineage>
        <taxon>Bacteria</taxon>
        <taxon>Pseudomonadati</taxon>
        <taxon>Pseudomonadota</taxon>
        <taxon>Gammaproteobacteria</taxon>
        <taxon>sulfur-oxidizing symbionts</taxon>
    </lineage>
</organism>
<name>A0A1T2L7E4_9GAMM</name>
<evidence type="ECO:0000313" key="2">
    <source>
        <dbReference type="Proteomes" id="UP000191110"/>
    </source>
</evidence>
<evidence type="ECO:0008006" key="3">
    <source>
        <dbReference type="Google" id="ProtNLM"/>
    </source>
</evidence>
<gene>
    <name evidence="1" type="ORF">BOW53_05750</name>
</gene>
<comment type="caution">
    <text evidence="1">The sequence shown here is derived from an EMBL/GenBank/DDBJ whole genome shotgun (WGS) entry which is preliminary data.</text>
</comment>
<dbReference type="EMBL" id="MPRL01000015">
    <property type="protein sequence ID" value="OOZ41025.1"/>
    <property type="molecule type" value="Genomic_DNA"/>
</dbReference>
<reference evidence="1 2" key="1">
    <citation type="submission" date="2016-11" db="EMBL/GenBank/DDBJ databases">
        <title>Mixed transmission modes and dynamic genome evolution in an obligate animal-bacterial symbiosis.</title>
        <authorList>
            <person name="Russell S.L."/>
            <person name="Corbett-Detig R.B."/>
            <person name="Cavanaugh C.M."/>
        </authorList>
    </citation>
    <scope>NUCLEOTIDE SEQUENCE [LARGE SCALE GENOMIC DNA]</scope>
    <source>
        <strain evidence="1">Sveles-Q1</strain>
    </source>
</reference>
<keyword evidence="2" id="KW-1185">Reference proteome</keyword>
<dbReference type="RefSeq" id="WP_078483131.1">
    <property type="nucleotide sequence ID" value="NZ_MPRL01000015.1"/>
</dbReference>
<dbReference type="OrthoDB" id="9792877at2"/>
<evidence type="ECO:0000313" key="1">
    <source>
        <dbReference type="EMBL" id="OOZ41025.1"/>
    </source>
</evidence>
<sequence>MPESKPLLLSIYELGGYPNFVPLYQKLGFEVEVLTSGRKAVAFLKKRAPEVVVAVLQRNPQIRVVVFYERELEEKLDLLRGRFSNFTAMGLPVEPEALEKLLQSGSSS</sequence>
<dbReference type="AlphaFoldDB" id="A0A1T2L7E4"/>
<proteinExistence type="predicted"/>
<accession>A0A1T2L7E4</accession>
<protein>
    <recommendedName>
        <fullName evidence="3">Response regulatory domain-containing protein</fullName>
    </recommendedName>
</protein>
<dbReference type="Proteomes" id="UP000191110">
    <property type="component" value="Unassembled WGS sequence"/>
</dbReference>